<evidence type="ECO:0000259" key="9">
    <source>
        <dbReference type="Pfam" id="PF02875"/>
    </source>
</evidence>
<evidence type="ECO:0000256" key="1">
    <source>
        <dbReference type="ARBA" id="ARBA00004496"/>
    </source>
</evidence>
<evidence type="ECO:0000256" key="3">
    <source>
        <dbReference type="ARBA" id="ARBA00022490"/>
    </source>
</evidence>
<dbReference type="GO" id="GO:0051301">
    <property type="term" value="P:cell division"/>
    <property type="evidence" value="ECO:0007669"/>
    <property type="project" value="UniProtKB-KW"/>
</dbReference>
<keyword evidence="4 7" id="KW-0436">Ligase</keyword>
<dbReference type="SUPFAM" id="SSF53244">
    <property type="entry name" value="MurD-like peptide ligases, peptide-binding domain"/>
    <property type="match status" value="1"/>
</dbReference>
<dbReference type="Pfam" id="PF08245">
    <property type="entry name" value="Mur_ligase_M"/>
    <property type="match status" value="1"/>
</dbReference>
<dbReference type="GO" id="GO:0008360">
    <property type="term" value="P:regulation of cell shape"/>
    <property type="evidence" value="ECO:0007669"/>
    <property type="project" value="UniProtKB-KW"/>
</dbReference>
<keyword evidence="7 8" id="KW-0573">Peptidoglycan synthesis</keyword>
<evidence type="ECO:0000313" key="11">
    <source>
        <dbReference type="EMBL" id="RIX35267.1"/>
    </source>
</evidence>
<feature type="domain" description="Mur ligase central" evidence="10">
    <location>
        <begin position="122"/>
        <end position="254"/>
    </location>
</feature>
<dbReference type="GO" id="GO:0071555">
    <property type="term" value="P:cell wall organization"/>
    <property type="evidence" value="ECO:0007669"/>
    <property type="project" value="UniProtKB-KW"/>
</dbReference>
<keyword evidence="12" id="KW-1185">Reference proteome</keyword>
<comment type="catalytic activity">
    <reaction evidence="7 8">
        <text>UDP-N-acetyl-alpha-D-muramoyl-L-alanine + D-glutamate + ATP = UDP-N-acetyl-alpha-D-muramoyl-L-alanyl-D-glutamate + ADP + phosphate + H(+)</text>
        <dbReference type="Rhea" id="RHEA:16429"/>
        <dbReference type="ChEBI" id="CHEBI:15378"/>
        <dbReference type="ChEBI" id="CHEBI:29986"/>
        <dbReference type="ChEBI" id="CHEBI:30616"/>
        <dbReference type="ChEBI" id="CHEBI:43474"/>
        <dbReference type="ChEBI" id="CHEBI:83898"/>
        <dbReference type="ChEBI" id="CHEBI:83900"/>
        <dbReference type="ChEBI" id="CHEBI:456216"/>
        <dbReference type="EC" id="6.3.2.9"/>
    </reaction>
</comment>
<evidence type="ECO:0000256" key="8">
    <source>
        <dbReference type="RuleBase" id="RU003664"/>
    </source>
</evidence>
<keyword evidence="7 8" id="KW-0133">Cell shape</keyword>
<dbReference type="InterPro" id="IPR004101">
    <property type="entry name" value="Mur_ligase_C"/>
</dbReference>
<evidence type="ECO:0000256" key="4">
    <source>
        <dbReference type="ARBA" id="ARBA00022598"/>
    </source>
</evidence>
<keyword evidence="6 7" id="KW-0067">ATP-binding</keyword>
<evidence type="ECO:0000256" key="7">
    <source>
        <dbReference type="HAMAP-Rule" id="MF_00639"/>
    </source>
</evidence>
<dbReference type="RefSeq" id="WP_119664623.1">
    <property type="nucleotide sequence ID" value="NZ_QXJK01000004.1"/>
</dbReference>
<dbReference type="Gene3D" id="3.40.50.720">
    <property type="entry name" value="NAD(P)-binding Rossmann-like Domain"/>
    <property type="match status" value="1"/>
</dbReference>
<dbReference type="EMBL" id="QXJK01000004">
    <property type="protein sequence ID" value="RIX35267.1"/>
    <property type="molecule type" value="Genomic_DNA"/>
</dbReference>
<sequence>MLSPNEAVDIMRTQSVLVAGLGVAGRGVMAMLDALNARNVVVVDDHAPDADVTVAEAIARLDGLDGTDTRPAVVITSPGWSSRSELLVAAADKGIPVIGDIEAAWLADQAGAFGAPRQWLAVTGTNGKTTTTAMLTAMMVADGRAAQSVGNIGTSPGVALSAEHRGEPRADVLVAEVSSFQLHWAPTFTPDVGCVLNLAEDHLDWHGSFRAYVEDKAKVLTARYPVLALDDPTVMNLPTARSALSSNCWAYTTGEPVASEIDHVVGVRDGMLTYNSTPLASAEGISPPGPAGVADAAASAAMATAAGARPESIAAALSTFTVQAHRGQVVSHAGGAEWIDNSKATNPHAAAAALRGQSNVVWVAGGQLKGASVADLVSEIKDGLKAVVVLGVDRAIVADEVRRHAPEVPVEVVSDTDPVSAMRAVVARAARYAADGDRVILAPAAASLDMYTGMSQRGDLFAEFANALPNAQPTTQPTAEGGE</sequence>
<dbReference type="HAMAP" id="MF_00639">
    <property type="entry name" value="MurD"/>
    <property type="match status" value="1"/>
</dbReference>
<dbReference type="Proteomes" id="UP000285278">
    <property type="component" value="Unassembled WGS sequence"/>
</dbReference>
<dbReference type="Gene3D" id="3.90.190.20">
    <property type="entry name" value="Mur ligase, C-terminal domain"/>
    <property type="match status" value="1"/>
</dbReference>
<evidence type="ECO:0000259" key="10">
    <source>
        <dbReference type="Pfam" id="PF08245"/>
    </source>
</evidence>
<gene>
    <name evidence="7" type="primary">murD</name>
    <name evidence="11" type="ORF">D3M95_05235</name>
</gene>
<dbReference type="EC" id="6.3.2.9" evidence="7 8"/>
<name>A0A418Q7I7_9CORY</name>
<keyword evidence="7 8" id="KW-0131">Cell cycle</keyword>
<dbReference type="GO" id="GO:0008764">
    <property type="term" value="F:UDP-N-acetylmuramoylalanine-D-glutamate ligase activity"/>
    <property type="evidence" value="ECO:0007669"/>
    <property type="project" value="UniProtKB-UniRule"/>
</dbReference>
<dbReference type="InterPro" id="IPR005762">
    <property type="entry name" value="MurD"/>
</dbReference>
<dbReference type="GO" id="GO:0005524">
    <property type="term" value="F:ATP binding"/>
    <property type="evidence" value="ECO:0007669"/>
    <property type="project" value="UniProtKB-UniRule"/>
</dbReference>
<accession>A0A418Q7I7</accession>
<comment type="function">
    <text evidence="7 8">Cell wall formation. Catalyzes the addition of glutamate to the nucleotide precursor UDP-N-acetylmuramoyl-L-alanine (UMA).</text>
</comment>
<dbReference type="Gene3D" id="3.40.1190.10">
    <property type="entry name" value="Mur-like, catalytic domain"/>
    <property type="match status" value="1"/>
</dbReference>
<keyword evidence="7 8" id="KW-0961">Cell wall biogenesis/degradation</keyword>
<dbReference type="NCBIfam" id="TIGR01087">
    <property type="entry name" value="murD"/>
    <property type="match status" value="1"/>
</dbReference>
<dbReference type="InterPro" id="IPR036615">
    <property type="entry name" value="Mur_ligase_C_dom_sf"/>
</dbReference>
<dbReference type="InterPro" id="IPR036565">
    <property type="entry name" value="Mur-like_cat_sf"/>
</dbReference>
<evidence type="ECO:0000313" key="12">
    <source>
        <dbReference type="Proteomes" id="UP000285278"/>
    </source>
</evidence>
<dbReference type="InterPro" id="IPR013221">
    <property type="entry name" value="Mur_ligase_cen"/>
</dbReference>
<keyword evidence="5 7" id="KW-0547">Nucleotide-binding</keyword>
<proteinExistence type="inferred from homology"/>
<dbReference type="Pfam" id="PF02875">
    <property type="entry name" value="Mur_ligase_C"/>
    <property type="match status" value="1"/>
</dbReference>
<feature type="domain" description="Mur ligase C-terminal" evidence="9">
    <location>
        <begin position="325"/>
        <end position="444"/>
    </location>
</feature>
<dbReference type="OrthoDB" id="9809796at2"/>
<dbReference type="AlphaFoldDB" id="A0A418Q7I7"/>
<keyword evidence="3 7" id="KW-0963">Cytoplasm</keyword>
<dbReference type="GO" id="GO:0009252">
    <property type="term" value="P:peptidoglycan biosynthetic process"/>
    <property type="evidence" value="ECO:0007669"/>
    <property type="project" value="UniProtKB-UniRule"/>
</dbReference>
<dbReference type="PANTHER" id="PTHR43692:SF1">
    <property type="entry name" value="UDP-N-ACETYLMURAMOYLALANINE--D-GLUTAMATE LIGASE"/>
    <property type="match status" value="1"/>
</dbReference>
<organism evidence="11 12">
    <name type="scientific">Corynebacterium falsenii</name>
    <dbReference type="NCBI Taxonomy" id="108486"/>
    <lineage>
        <taxon>Bacteria</taxon>
        <taxon>Bacillati</taxon>
        <taxon>Actinomycetota</taxon>
        <taxon>Actinomycetes</taxon>
        <taxon>Mycobacteriales</taxon>
        <taxon>Corynebacteriaceae</taxon>
        <taxon>Corynebacterium</taxon>
    </lineage>
</organism>
<dbReference type="STRING" id="1451189.CFAL_04390"/>
<reference evidence="11 12" key="1">
    <citation type="submission" date="2018-09" db="EMBL/GenBank/DDBJ databases">
        <title>Optimization and identification of Corynebacterium falsenii FN1-14 from fish paste.</title>
        <authorList>
            <person name="Daroonpunt R."/>
            <person name="Tanasupawat S."/>
        </authorList>
    </citation>
    <scope>NUCLEOTIDE SEQUENCE [LARGE SCALE GENOMIC DNA]</scope>
    <source>
        <strain evidence="11 12">FN1-14</strain>
    </source>
</reference>
<comment type="pathway">
    <text evidence="2 7 8">Cell wall biogenesis; peptidoglycan biosynthesis.</text>
</comment>
<dbReference type="PANTHER" id="PTHR43692">
    <property type="entry name" value="UDP-N-ACETYLMURAMOYLALANINE--D-GLUTAMATE LIGASE"/>
    <property type="match status" value="1"/>
</dbReference>
<comment type="subcellular location">
    <subcellularLocation>
        <location evidence="1 7 8">Cytoplasm</location>
    </subcellularLocation>
</comment>
<evidence type="ECO:0000256" key="6">
    <source>
        <dbReference type="ARBA" id="ARBA00022840"/>
    </source>
</evidence>
<protein>
    <recommendedName>
        <fullName evidence="7 8">UDP-N-acetylmuramoylalanine--D-glutamate ligase</fullName>
        <ecNumber evidence="7 8">6.3.2.9</ecNumber>
    </recommendedName>
    <alternativeName>
        <fullName evidence="7">D-glutamic acid-adding enzyme</fullName>
    </alternativeName>
    <alternativeName>
        <fullName evidence="7">UDP-N-acetylmuramoyl-L-alanyl-D-glutamate synthetase</fullName>
    </alternativeName>
</protein>
<dbReference type="SUPFAM" id="SSF53623">
    <property type="entry name" value="MurD-like peptide ligases, catalytic domain"/>
    <property type="match status" value="1"/>
</dbReference>
<keyword evidence="7 8" id="KW-0132">Cell division</keyword>
<evidence type="ECO:0000256" key="5">
    <source>
        <dbReference type="ARBA" id="ARBA00022741"/>
    </source>
</evidence>
<feature type="binding site" evidence="7">
    <location>
        <begin position="124"/>
        <end position="130"/>
    </location>
    <ligand>
        <name>ATP</name>
        <dbReference type="ChEBI" id="CHEBI:30616"/>
    </ligand>
</feature>
<dbReference type="SUPFAM" id="SSF51984">
    <property type="entry name" value="MurCD N-terminal domain"/>
    <property type="match status" value="1"/>
</dbReference>
<dbReference type="UniPathway" id="UPA00219"/>
<comment type="similarity">
    <text evidence="7">Belongs to the MurCDEF family.</text>
</comment>
<comment type="caution">
    <text evidence="11">The sequence shown here is derived from an EMBL/GenBank/DDBJ whole genome shotgun (WGS) entry which is preliminary data.</text>
</comment>
<dbReference type="GO" id="GO:0005737">
    <property type="term" value="C:cytoplasm"/>
    <property type="evidence" value="ECO:0007669"/>
    <property type="project" value="UniProtKB-SubCell"/>
</dbReference>
<evidence type="ECO:0000256" key="2">
    <source>
        <dbReference type="ARBA" id="ARBA00004752"/>
    </source>
</evidence>